<gene>
    <name evidence="2" type="ORF">AVDCRST_MAG54-2629</name>
</gene>
<organism evidence="2">
    <name type="scientific">uncultured Actinomycetospora sp</name>
    <dbReference type="NCBI Taxonomy" id="1135996"/>
    <lineage>
        <taxon>Bacteria</taxon>
        <taxon>Bacillati</taxon>
        <taxon>Actinomycetota</taxon>
        <taxon>Actinomycetes</taxon>
        <taxon>Pseudonocardiales</taxon>
        <taxon>Pseudonocardiaceae</taxon>
        <taxon>Actinomycetospora</taxon>
        <taxon>environmental samples</taxon>
    </lineage>
</organism>
<evidence type="ECO:0000313" key="2">
    <source>
        <dbReference type="EMBL" id="CAA9264070.1"/>
    </source>
</evidence>
<feature type="region of interest" description="Disordered" evidence="1">
    <location>
        <begin position="1"/>
        <end position="58"/>
    </location>
</feature>
<accession>A0A6J4IWF9</accession>
<dbReference type="EMBL" id="CADCTH010000335">
    <property type="protein sequence ID" value="CAA9264070.1"/>
    <property type="molecule type" value="Genomic_DNA"/>
</dbReference>
<feature type="compositionally biased region" description="Low complexity" evidence="1">
    <location>
        <begin position="1"/>
        <end position="14"/>
    </location>
</feature>
<feature type="non-terminal residue" evidence="2">
    <location>
        <position position="58"/>
    </location>
</feature>
<feature type="non-terminal residue" evidence="2">
    <location>
        <position position="1"/>
    </location>
</feature>
<protein>
    <submittedName>
        <fullName evidence="2">Uncharacterized protein</fullName>
    </submittedName>
</protein>
<feature type="compositionally biased region" description="Low complexity" evidence="1">
    <location>
        <begin position="26"/>
        <end position="58"/>
    </location>
</feature>
<evidence type="ECO:0000256" key="1">
    <source>
        <dbReference type="SAM" id="MobiDB-lite"/>
    </source>
</evidence>
<reference evidence="2" key="1">
    <citation type="submission" date="2020-02" db="EMBL/GenBank/DDBJ databases">
        <authorList>
            <person name="Meier V. D."/>
        </authorList>
    </citation>
    <scope>NUCLEOTIDE SEQUENCE</scope>
    <source>
        <strain evidence="2">AVDCRST_MAG54</strain>
    </source>
</reference>
<name>A0A6J4IWF9_9PSEU</name>
<dbReference type="AlphaFoldDB" id="A0A6J4IWF9"/>
<sequence>CTSPTAGSRSSRTGGARRRSAWPGWPTASAPSSTPTPSTRAPPTASRRSSRATTRTSS</sequence>
<proteinExistence type="predicted"/>